<evidence type="ECO:0000313" key="1">
    <source>
        <dbReference type="EMBL" id="KIK44411.1"/>
    </source>
</evidence>
<protein>
    <submittedName>
        <fullName evidence="1">Uncharacterized protein</fullName>
    </submittedName>
</protein>
<reference evidence="2" key="2">
    <citation type="submission" date="2015-01" db="EMBL/GenBank/DDBJ databases">
        <title>Evolutionary Origins and Diversification of the Mycorrhizal Mutualists.</title>
        <authorList>
            <consortium name="DOE Joint Genome Institute"/>
            <consortium name="Mycorrhizal Genomics Consortium"/>
            <person name="Kohler A."/>
            <person name="Kuo A."/>
            <person name="Nagy L.G."/>
            <person name="Floudas D."/>
            <person name="Copeland A."/>
            <person name="Barry K.W."/>
            <person name="Cichocki N."/>
            <person name="Veneault-Fourrey C."/>
            <person name="LaButti K."/>
            <person name="Lindquist E.A."/>
            <person name="Lipzen A."/>
            <person name="Lundell T."/>
            <person name="Morin E."/>
            <person name="Murat C."/>
            <person name="Riley R."/>
            <person name="Ohm R."/>
            <person name="Sun H."/>
            <person name="Tunlid A."/>
            <person name="Henrissat B."/>
            <person name="Grigoriev I.V."/>
            <person name="Hibbett D.S."/>
            <person name="Martin F."/>
        </authorList>
    </citation>
    <scope>NUCLEOTIDE SEQUENCE [LARGE SCALE GENOMIC DNA]</scope>
    <source>
        <strain evidence="2">UH-Slu-Lm8-n1</strain>
    </source>
</reference>
<accession>A0A0D0ARS3</accession>
<evidence type="ECO:0000313" key="2">
    <source>
        <dbReference type="Proteomes" id="UP000054485"/>
    </source>
</evidence>
<sequence>MPSSEPTNIWAAPTRACRAFDFLQHELSPYAYMSRCTSSRSSQKLMQINFDTSTFPSEKCGPHASHKRIHSCVLMIVCWAMGEHNCSGDWCEGGEVEQAECRYRQR</sequence>
<dbReference type="HOGENOM" id="CLU_2224942_0_0_1"/>
<gene>
    <name evidence="1" type="ORF">CY34DRAFT_802723</name>
</gene>
<organism evidence="1 2">
    <name type="scientific">Suillus luteus UH-Slu-Lm8-n1</name>
    <dbReference type="NCBI Taxonomy" id="930992"/>
    <lineage>
        <taxon>Eukaryota</taxon>
        <taxon>Fungi</taxon>
        <taxon>Dikarya</taxon>
        <taxon>Basidiomycota</taxon>
        <taxon>Agaricomycotina</taxon>
        <taxon>Agaricomycetes</taxon>
        <taxon>Agaricomycetidae</taxon>
        <taxon>Boletales</taxon>
        <taxon>Suillineae</taxon>
        <taxon>Suillaceae</taxon>
        <taxon>Suillus</taxon>
    </lineage>
</organism>
<keyword evidence="2" id="KW-1185">Reference proteome</keyword>
<dbReference type="AlphaFoldDB" id="A0A0D0ARS3"/>
<dbReference type="InParanoid" id="A0A0D0ARS3"/>
<dbReference type="Proteomes" id="UP000054485">
    <property type="component" value="Unassembled WGS sequence"/>
</dbReference>
<name>A0A0D0ARS3_9AGAM</name>
<reference evidence="1 2" key="1">
    <citation type="submission" date="2014-04" db="EMBL/GenBank/DDBJ databases">
        <authorList>
            <consortium name="DOE Joint Genome Institute"/>
            <person name="Kuo A."/>
            <person name="Ruytinx J."/>
            <person name="Rineau F."/>
            <person name="Colpaert J."/>
            <person name="Kohler A."/>
            <person name="Nagy L.G."/>
            <person name="Floudas D."/>
            <person name="Copeland A."/>
            <person name="Barry K.W."/>
            <person name="Cichocki N."/>
            <person name="Veneault-Fourrey C."/>
            <person name="LaButti K."/>
            <person name="Lindquist E.A."/>
            <person name="Lipzen A."/>
            <person name="Lundell T."/>
            <person name="Morin E."/>
            <person name="Murat C."/>
            <person name="Sun H."/>
            <person name="Tunlid A."/>
            <person name="Henrissat B."/>
            <person name="Grigoriev I.V."/>
            <person name="Hibbett D.S."/>
            <person name="Martin F."/>
            <person name="Nordberg H.P."/>
            <person name="Cantor M.N."/>
            <person name="Hua S.X."/>
        </authorList>
    </citation>
    <scope>NUCLEOTIDE SEQUENCE [LARGE SCALE GENOMIC DNA]</scope>
    <source>
        <strain evidence="1 2">UH-Slu-Lm8-n1</strain>
    </source>
</reference>
<dbReference type="EMBL" id="KN835191">
    <property type="protein sequence ID" value="KIK44411.1"/>
    <property type="molecule type" value="Genomic_DNA"/>
</dbReference>
<proteinExistence type="predicted"/>